<accession>B8AUZ2</accession>
<proteinExistence type="predicted"/>
<feature type="compositionally biased region" description="Low complexity" evidence="6">
    <location>
        <begin position="351"/>
        <end position="369"/>
    </location>
</feature>
<dbReference type="FunFam" id="1.10.510.10:FF:001565">
    <property type="entry name" value="WNK protein kinase"/>
    <property type="match status" value="1"/>
</dbReference>
<gene>
    <name evidence="9" type="ORF">OsI_14769</name>
</gene>
<dbReference type="AlphaFoldDB" id="B8AUZ2"/>
<comment type="catalytic activity">
    <reaction evidence="5">
        <text>L-seryl-[protein] + ATP = O-phospho-L-seryl-[protein] + ADP + H(+)</text>
        <dbReference type="Rhea" id="RHEA:17989"/>
        <dbReference type="Rhea" id="RHEA-COMP:9863"/>
        <dbReference type="Rhea" id="RHEA-COMP:11604"/>
        <dbReference type="ChEBI" id="CHEBI:15378"/>
        <dbReference type="ChEBI" id="CHEBI:29999"/>
        <dbReference type="ChEBI" id="CHEBI:30616"/>
        <dbReference type="ChEBI" id="CHEBI:83421"/>
        <dbReference type="ChEBI" id="CHEBI:456216"/>
        <dbReference type="EC" id="2.7.11.1"/>
    </reaction>
</comment>
<feature type="domain" description="Protein kinase" evidence="8">
    <location>
        <begin position="15"/>
        <end position="274"/>
    </location>
</feature>
<protein>
    <recommendedName>
        <fullName evidence="1">non-specific serine/threonine protein kinase</fullName>
        <ecNumber evidence="1">2.7.11.1</ecNumber>
    </recommendedName>
</protein>
<organism evidence="9 10">
    <name type="scientific">Oryza sativa subsp. indica</name>
    <name type="common">Rice</name>
    <dbReference type="NCBI Taxonomy" id="39946"/>
    <lineage>
        <taxon>Eukaryota</taxon>
        <taxon>Viridiplantae</taxon>
        <taxon>Streptophyta</taxon>
        <taxon>Embryophyta</taxon>
        <taxon>Tracheophyta</taxon>
        <taxon>Spermatophyta</taxon>
        <taxon>Magnoliopsida</taxon>
        <taxon>Liliopsida</taxon>
        <taxon>Poales</taxon>
        <taxon>Poaceae</taxon>
        <taxon>BOP clade</taxon>
        <taxon>Oryzoideae</taxon>
        <taxon>Oryzeae</taxon>
        <taxon>Oryzinae</taxon>
        <taxon>Oryza</taxon>
        <taxon>Oryza sativa</taxon>
    </lineage>
</organism>
<evidence type="ECO:0000256" key="4">
    <source>
        <dbReference type="ARBA" id="ARBA00047899"/>
    </source>
</evidence>
<dbReference type="OMA" id="SPCEGID"/>
<keyword evidence="3" id="KW-0418">Kinase</keyword>
<dbReference type="STRING" id="39946.B8AUZ2"/>
<keyword evidence="10" id="KW-1185">Reference proteome</keyword>
<dbReference type="Gene3D" id="1.10.510.10">
    <property type="entry name" value="Transferase(Phosphotransferase) domain 1"/>
    <property type="match status" value="1"/>
</dbReference>
<evidence type="ECO:0000256" key="2">
    <source>
        <dbReference type="ARBA" id="ARBA00022527"/>
    </source>
</evidence>
<comment type="catalytic activity">
    <reaction evidence="4">
        <text>L-threonyl-[protein] + ATP = O-phospho-L-threonyl-[protein] + ADP + H(+)</text>
        <dbReference type="Rhea" id="RHEA:46608"/>
        <dbReference type="Rhea" id="RHEA-COMP:11060"/>
        <dbReference type="Rhea" id="RHEA-COMP:11605"/>
        <dbReference type="ChEBI" id="CHEBI:15378"/>
        <dbReference type="ChEBI" id="CHEBI:30013"/>
        <dbReference type="ChEBI" id="CHEBI:30616"/>
        <dbReference type="ChEBI" id="CHEBI:61977"/>
        <dbReference type="ChEBI" id="CHEBI:456216"/>
        <dbReference type="EC" id="2.7.11.1"/>
    </reaction>
</comment>
<feature type="region of interest" description="Disordered" evidence="6">
    <location>
        <begin position="44"/>
        <end position="65"/>
    </location>
</feature>
<dbReference type="EC" id="2.7.11.1" evidence="1"/>
<dbReference type="GO" id="GO:0005524">
    <property type="term" value="F:ATP binding"/>
    <property type="evidence" value="ECO:0007669"/>
    <property type="project" value="InterPro"/>
</dbReference>
<evidence type="ECO:0000256" key="7">
    <source>
        <dbReference type="SAM" id="SignalP"/>
    </source>
</evidence>
<dbReference type="EMBL" id="CM000129">
    <property type="protein sequence ID" value="EEC76733.1"/>
    <property type="molecule type" value="Genomic_DNA"/>
</dbReference>
<evidence type="ECO:0000313" key="9">
    <source>
        <dbReference type="EMBL" id="EEC76733.1"/>
    </source>
</evidence>
<dbReference type="InterPro" id="IPR000719">
    <property type="entry name" value="Prot_kinase_dom"/>
</dbReference>
<dbReference type="SUPFAM" id="SSF56112">
    <property type="entry name" value="Protein kinase-like (PK-like)"/>
    <property type="match status" value="1"/>
</dbReference>
<feature type="region of interest" description="Disordered" evidence="6">
    <location>
        <begin position="351"/>
        <end position="378"/>
    </location>
</feature>
<dbReference type="InterPro" id="IPR050588">
    <property type="entry name" value="WNK_Ser-Thr_kinase"/>
</dbReference>
<evidence type="ECO:0000313" key="10">
    <source>
        <dbReference type="Proteomes" id="UP000007015"/>
    </source>
</evidence>
<reference evidence="9 10" key="1">
    <citation type="journal article" date="2005" name="PLoS Biol.">
        <title>The genomes of Oryza sativa: a history of duplications.</title>
        <authorList>
            <person name="Yu J."/>
            <person name="Wang J."/>
            <person name="Lin W."/>
            <person name="Li S."/>
            <person name="Li H."/>
            <person name="Zhou J."/>
            <person name="Ni P."/>
            <person name="Dong W."/>
            <person name="Hu S."/>
            <person name="Zeng C."/>
            <person name="Zhang J."/>
            <person name="Zhang Y."/>
            <person name="Li R."/>
            <person name="Xu Z."/>
            <person name="Li S."/>
            <person name="Li X."/>
            <person name="Zheng H."/>
            <person name="Cong L."/>
            <person name="Lin L."/>
            <person name="Yin J."/>
            <person name="Geng J."/>
            <person name="Li G."/>
            <person name="Shi J."/>
            <person name="Liu J."/>
            <person name="Lv H."/>
            <person name="Li J."/>
            <person name="Wang J."/>
            <person name="Deng Y."/>
            <person name="Ran L."/>
            <person name="Shi X."/>
            <person name="Wang X."/>
            <person name="Wu Q."/>
            <person name="Li C."/>
            <person name="Ren X."/>
            <person name="Wang J."/>
            <person name="Wang X."/>
            <person name="Li D."/>
            <person name="Liu D."/>
            <person name="Zhang X."/>
            <person name="Ji Z."/>
            <person name="Zhao W."/>
            <person name="Sun Y."/>
            <person name="Zhang Z."/>
            <person name="Bao J."/>
            <person name="Han Y."/>
            <person name="Dong L."/>
            <person name="Ji J."/>
            <person name="Chen P."/>
            <person name="Wu S."/>
            <person name="Liu J."/>
            <person name="Xiao Y."/>
            <person name="Bu D."/>
            <person name="Tan J."/>
            <person name="Yang L."/>
            <person name="Ye C."/>
            <person name="Zhang J."/>
            <person name="Xu J."/>
            <person name="Zhou Y."/>
            <person name="Yu Y."/>
            <person name="Zhang B."/>
            <person name="Zhuang S."/>
            <person name="Wei H."/>
            <person name="Liu B."/>
            <person name="Lei M."/>
            <person name="Yu H."/>
            <person name="Li Y."/>
            <person name="Xu H."/>
            <person name="Wei S."/>
            <person name="He X."/>
            <person name="Fang L."/>
            <person name="Zhang Z."/>
            <person name="Zhang Y."/>
            <person name="Huang X."/>
            <person name="Su Z."/>
            <person name="Tong W."/>
            <person name="Li J."/>
            <person name="Tong Z."/>
            <person name="Li S."/>
            <person name="Ye J."/>
            <person name="Wang L."/>
            <person name="Fang L."/>
            <person name="Lei T."/>
            <person name="Chen C."/>
            <person name="Chen H."/>
            <person name="Xu Z."/>
            <person name="Li H."/>
            <person name="Huang H."/>
            <person name="Zhang F."/>
            <person name="Xu H."/>
            <person name="Li N."/>
            <person name="Zhao C."/>
            <person name="Li S."/>
            <person name="Dong L."/>
            <person name="Huang Y."/>
            <person name="Li L."/>
            <person name="Xi Y."/>
            <person name="Qi Q."/>
            <person name="Li W."/>
            <person name="Zhang B."/>
            <person name="Hu W."/>
            <person name="Zhang Y."/>
            <person name="Tian X."/>
            <person name="Jiao Y."/>
            <person name="Liang X."/>
            <person name="Jin J."/>
            <person name="Gao L."/>
            <person name="Zheng W."/>
            <person name="Hao B."/>
            <person name="Liu S."/>
            <person name="Wang W."/>
            <person name="Yuan L."/>
            <person name="Cao M."/>
            <person name="McDermott J."/>
            <person name="Samudrala R."/>
            <person name="Wang J."/>
            <person name="Wong G.K."/>
            <person name="Yang H."/>
        </authorList>
    </citation>
    <scope>NUCLEOTIDE SEQUENCE [LARGE SCALE GENOMIC DNA]</scope>
    <source>
        <strain evidence="10">cv. 93-11</strain>
    </source>
</reference>
<name>B8AUZ2_ORYSI</name>
<sequence length="378" mass="41740">MRRKAPSAVSCCFPFTVVELVGLAGTGTSARHRGHVAHRALRRRCRRRTTSAAGREHEAGQPRNGGGVEVPRRLLAYWVDAPRGALNFVIELFVSGTLRQYREKHRRVSVAAVRRWCAQILDGLAYLHAHSPPTIHRDLKCDNIFVNGNQREVKIGDLGLAAFRLSAAGGGGDRTRCVGTPEFMAPEVYEESYDELADVYSFGMCVLEMVTLDYPYSECSNPIQIYKRVISGIKPAALYRVSDPVMRQFIERCLAPTARAARRPVPAAARRRWLLLRRRRWPWQCWRCLLQFDVQLPAPACLHRRSPCEGIDKVWVGRTRRRPAGGGHGGVPAGAAAAALPFSRVTAATATSSAVGFPPSSRPATSSPPAGRPPYQRG</sequence>
<dbReference type="Proteomes" id="UP000007015">
    <property type="component" value="Chromosome 4"/>
</dbReference>
<dbReference type="InterPro" id="IPR011009">
    <property type="entry name" value="Kinase-like_dom_sf"/>
</dbReference>
<evidence type="ECO:0000256" key="1">
    <source>
        <dbReference type="ARBA" id="ARBA00012513"/>
    </source>
</evidence>
<dbReference type="HOGENOM" id="CLU_869825_0_0_1"/>
<keyword evidence="7" id="KW-0732">Signal</keyword>
<keyword evidence="2" id="KW-0723">Serine/threonine-protein kinase</keyword>
<feature type="signal peptide" evidence="7">
    <location>
        <begin position="1"/>
        <end position="20"/>
    </location>
</feature>
<keyword evidence="3" id="KW-0808">Transferase</keyword>
<dbReference type="GO" id="GO:0004674">
    <property type="term" value="F:protein serine/threonine kinase activity"/>
    <property type="evidence" value="ECO:0007669"/>
    <property type="project" value="UniProtKB-KW"/>
</dbReference>
<evidence type="ECO:0000256" key="3">
    <source>
        <dbReference type="ARBA" id="ARBA00022777"/>
    </source>
</evidence>
<evidence type="ECO:0000256" key="5">
    <source>
        <dbReference type="ARBA" id="ARBA00048679"/>
    </source>
</evidence>
<dbReference type="Pfam" id="PF00069">
    <property type="entry name" value="Pkinase"/>
    <property type="match status" value="1"/>
</dbReference>
<dbReference type="Gramene" id="BGIOSGA015634-TA">
    <property type="protein sequence ID" value="BGIOSGA015634-PA"/>
    <property type="gene ID" value="BGIOSGA015634"/>
</dbReference>
<feature type="chain" id="PRO_5005338951" description="non-specific serine/threonine protein kinase" evidence="7">
    <location>
        <begin position="21"/>
        <end position="378"/>
    </location>
</feature>
<dbReference type="SMART" id="SM00220">
    <property type="entry name" value="S_TKc"/>
    <property type="match status" value="1"/>
</dbReference>
<evidence type="ECO:0000256" key="6">
    <source>
        <dbReference type="SAM" id="MobiDB-lite"/>
    </source>
</evidence>
<evidence type="ECO:0000259" key="8">
    <source>
        <dbReference type="PROSITE" id="PS50011"/>
    </source>
</evidence>
<dbReference type="PROSITE" id="PS50011">
    <property type="entry name" value="PROTEIN_KINASE_DOM"/>
    <property type="match status" value="1"/>
</dbReference>
<dbReference type="PANTHER" id="PTHR13902">
    <property type="entry name" value="SERINE/THREONINE-PROTEIN KINASE WNK WITH NO LYSINE -RELATED"/>
    <property type="match status" value="1"/>
</dbReference>